<proteinExistence type="predicted"/>
<dbReference type="KEGG" id="mcos:GM418_05340"/>
<reference evidence="2 3" key="1">
    <citation type="submission" date="2019-11" db="EMBL/GenBank/DDBJ databases">
        <authorList>
            <person name="Zheng R.K."/>
            <person name="Sun C.M."/>
        </authorList>
    </citation>
    <scope>NUCLEOTIDE SEQUENCE [LARGE SCALE GENOMIC DNA]</scope>
    <source>
        <strain evidence="2 3">WC007</strain>
    </source>
</reference>
<dbReference type="AlphaFoldDB" id="A0A6I6JSH2"/>
<feature type="domain" description="Outer membrane protein beta-barrel" evidence="1">
    <location>
        <begin position="21"/>
        <end position="223"/>
    </location>
</feature>
<dbReference type="PROSITE" id="PS51257">
    <property type="entry name" value="PROKAR_LIPOPROTEIN"/>
    <property type="match status" value="1"/>
</dbReference>
<evidence type="ECO:0000313" key="2">
    <source>
        <dbReference type="EMBL" id="QGY43102.1"/>
    </source>
</evidence>
<dbReference type="EMBL" id="CP046401">
    <property type="protein sequence ID" value="QGY43102.1"/>
    <property type="molecule type" value="Genomic_DNA"/>
</dbReference>
<organism evidence="2 3">
    <name type="scientific">Maribellus comscasis</name>
    <dbReference type="NCBI Taxonomy" id="2681766"/>
    <lineage>
        <taxon>Bacteria</taxon>
        <taxon>Pseudomonadati</taxon>
        <taxon>Bacteroidota</taxon>
        <taxon>Bacteroidia</taxon>
        <taxon>Marinilabiliales</taxon>
        <taxon>Prolixibacteraceae</taxon>
        <taxon>Maribellus</taxon>
    </lineage>
</organism>
<name>A0A6I6JSH2_9BACT</name>
<gene>
    <name evidence="2" type="ORF">GM418_05340</name>
</gene>
<accession>A0A6I6JSH2</accession>
<evidence type="ECO:0000313" key="3">
    <source>
        <dbReference type="Proteomes" id="UP000428260"/>
    </source>
</evidence>
<sequence length="256" mass="29456">MKSVKKFIIFILFILFACFGFSQQQKVNFLTTFDDKLVHFGFTLGVNTLDFAVVNYSPIGDNPGFEPKNWQLDNQQITYTSQVRSDVAEVVPGFTVGIVSSLRLGRDFNLRFLPGLSFGERKLAYNIDVWDIYNDQPMTYYSVKSTYLDFPLLIKYKARRINNDRPYVIFGGAYRQDISRTAEEDLVSLKSGGLYAEMGVGWDHYFTFFRFSIEAKVSLGLNNQLGPPPADTQRQYYSQSIKSLRSNIFTLSFHFE</sequence>
<keyword evidence="3" id="KW-1185">Reference proteome</keyword>
<protein>
    <submittedName>
        <fullName evidence="2">Outer membrane beta-barrel protein</fullName>
    </submittedName>
</protein>
<dbReference type="Proteomes" id="UP000428260">
    <property type="component" value="Chromosome"/>
</dbReference>
<evidence type="ECO:0000259" key="1">
    <source>
        <dbReference type="Pfam" id="PF13568"/>
    </source>
</evidence>
<dbReference type="InterPro" id="IPR025665">
    <property type="entry name" value="Beta-barrel_OMP_2"/>
</dbReference>
<dbReference type="Pfam" id="PF13568">
    <property type="entry name" value="OMP_b-brl_2"/>
    <property type="match status" value="1"/>
</dbReference>